<evidence type="ECO:0000313" key="2">
    <source>
        <dbReference type="WBParaSite" id="nRc.2.0.1.t20803-RA"/>
    </source>
</evidence>
<organism evidence="1 2">
    <name type="scientific">Romanomermis culicivorax</name>
    <name type="common">Nematode worm</name>
    <dbReference type="NCBI Taxonomy" id="13658"/>
    <lineage>
        <taxon>Eukaryota</taxon>
        <taxon>Metazoa</taxon>
        <taxon>Ecdysozoa</taxon>
        <taxon>Nematoda</taxon>
        <taxon>Enoplea</taxon>
        <taxon>Dorylaimia</taxon>
        <taxon>Mermithida</taxon>
        <taxon>Mermithoidea</taxon>
        <taxon>Mermithidae</taxon>
        <taxon>Romanomermis</taxon>
    </lineage>
</organism>
<dbReference type="AlphaFoldDB" id="A0A915J4Q9"/>
<reference evidence="2" key="1">
    <citation type="submission" date="2022-11" db="UniProtKB">
        <authorList>
            <consortium name="WormBaseParasite"/>
        </authorList>
    </citation>
    <scope>IDENTIFICATION</scope>
</reference>
<dbReference type="Proteomes" id="UP000887565">
    <property type="component" value="Unplaced"/>
</dbReference>
<keyword evidence="1" id="KW-1185">Reference proteome</keyword>
<protein>
    <submittedName>
        <fullName evidence="2">Uncharacterized protein</fullName>
    </submittedName>
</protein>
<dbReference type="WBParaSite" id="nRc.2.0.1.t20803-RA">
    <property type="protein sequence ID" value="nRc.2.0.1.t20803-RA"/>
    <property type="gene ID" value="nRc.2.0.1.g20803"/>
</dbReference>
<accession>A0A915J4Q9</accession>
<proteinExistence type="predicted"/>
<sequence length="114" mass="12907">MESLMKRRDFLRTTISMPEKVLRTELSLLNTEMTLSTNLSRHINRLLYLHPSISDETSTITLLLTLLVDILSDAVVIVVADEIIFRKSLCGALEFLALTCLPNFSSKFDGQYSL</sequence>
<evidence type="ECO:0000313" key="1">
    <source>
        <dbReference type="Proteomes" id="UP000887565"/>
    </source>
</evidence>
<name>A0A915J4Q9_ROMCU</name>